<dbReference type="InterPro" id="IPR052155">
    <property type="entry name" value="Biofilm_reg_signaling"/>
</dbReference>
<dbReference type="CDD" id="cd01949">
    <property type="entry name" value="GGDEF"/>
    <property type="match status" value="1"/>
</dbReference>
<feature type="domain" description="GGDEF" evidence="3">
    <location>
        <begin position="294"/>
        <end position="427"/>
    </location>
</feature>
<keyword evidence="1" id="KW-0472">Membrane</keyword>
<dbReference type="Proteomes" id="UP001217476">
    <property type="component" value="Chromosome"/>
</dbReference>
<dbReference type="InterPro" id="IPR043128">
    <property type="entry name" value="Rev_trsase/Diguanyl_cyclase"/>
</dbReference>
<dbReference type="PANTHER" id="PTHR44757:SF2">
    <property type="entry name" value="BIOFILM ARCHITECTURE MAINTENANCE PROTEIN MBAA"/>
    <property type="match status" value="1"/>
</dbReference>
<gene>
    <name evidence="4" type="ORF">P0Y65_14965</name>
</gene>
<dbReference type="InterPro" id="IPR001633">
    <property type="entry name" value="EAL_dom"/>
</dbReference>
<dbReference type="InterPro" id="IPR029787">
    <property type="entry name" value="Nucleotide_cyclase"/>
</dbReference>
<keyword evidence="1" id="KW-0812">Transmembrane</keyword>
<feature type="transmembrane region" description="Helical" evidence="1">
    <location>
        <begin position="224"/>
        <end position="246"/>
    </location>
</feature>
<name>A0AAJ6AYY9_9HYPH</name>
<sequence>MAREMDGAALNEQKVAVTADIEDIGRRIQLEQGTASNRKDGVYYSDHGSAAWVPKTMAEWLSREFKHDRVYAYYLDRSVLQAGIEGRKAQSEFLPADQAAIADFSQQVRTNMSLPSGEGQKTALCCYGVRKLEDGDVAIISVRPLTSFLSSEVSLVNPLLVASVVLLDEEAMTAISQRLGLPGVRIVNRATSPARVPLKDADGRTVAFVQWQAPEPAARLFQQIALPGMLSLAVIGGGIFLLLTWLRRISLSLESSQKRASFLSMHDPLTGAANRMLFEQKLREALQYRTLAETRVLLIAVDLDRFKDVNDTYGHAAGDELLREVGRRLLVELPEEATLGRLGGDEFAIVQPGIVSDGHARWICQRLLQALSDPVTLSNGTIHATVSMGFAIESASNASAAELARRADLALYVSKTTGRNRYTLYDPSMDADRKARLTLQVELRDALLQDALHLDYQPIFNATGGTIAGAEALLRWKHPVRGLLSPDVFIALAEESGLIAELGLWVLRRACLFAKQAELPWIAVNVSPVQFTRPDLADDILHLLAEVDLAANRLEIEITEGVLLQSSPQVQQTLSQLRDAGVRIAIDDFGAGYASISYLRNYTIDKIKIDRSLIGQLAQDQSLRHIVQAIVDMGKAMGLSITAEGVEDEFQRQELTAMGCTYLQGYLLSRPVSPEILLDLLASYSLRPPVLRLADWRS</sequence>
<dbReference type="SUPFAM" id="SSF141868">
    <property type="entry name" value="EAL domain-like"/>
    <property type="match status" value="1"/>
</dbReference>
<dbReference type="SMART" id="SM00267">
    <property type="entry name" value="GGDEF"/>
    <property type="match status" value="1"/>
</dbReference>
<evidence type="ECO:0000259" key="3">
    <source>
        <dbReference type="PROSITE" id="PS50887"/>
    </source>
</evidence>
<dbReference type="Pfam" id="PF00990">
    <property type="entry name" value="GGDEF"/>
    <property type="match status" value="1"/>
</dbReference>
<dbReference type="PROSITE" id="PS50883">
    <property type="entry name" value="EAL"/>
    <property type="match status" value="1"/>
</dbReference>
<dbReference type="PANTHER" id="PTHR44757">
    <property type="entry name" value="DIGUANYLATE CYCLASE DGCP"/>
    <property type="match status" value="1"/>
</dbReference>
<keyword evidence="1" id="KW-1133">Transmembrane helix</keyword>
<protein>
    <submittedName>
        <fullName evidence="4">Bifunctional diguanylate cyclase/phosphodiesterase</fullName>
    </submittedName>
</protein>
<dbReference type="NCBIfam" id="TIGR00254">
    <property type="entry name" value="GGDEF"/>
    <property type="match status" value="1"/>
</dbReference>
<dbReference type="SMART" id="SM00052">
    <property type="entry name" value="EAL"/>
    <property type="match status" value="1"/>
</dbReference>
<evidence type="ECO:0000313" key="4">
    <source>
        <dbReference type="EMBL" id="WEK03487.1"/>
    </source>
</evidence>
<accession>A0AAJ6AYY9</accession>
<dbReference type="Gene3D" id="3.20.20.450">
    <property type="entry name" value="EAL domain"/>
    <property type="match status" value="1"/>
</dbReference>
<dbReference type="PROSITE" id="PS50887">
    <property type="entry name" value="GGDEF"/>
    <property type="match status" value="1"/>
</dbReference>
<evidence type="ECO:0000256" key="1">
    <source>
        <dbReference type="SAM" id="Phobius"/>
    </source>
</evidence>
<dbReference type="InterPro" id="IPR000160">
    <property type="entry name" value="GGDEF_dom"/>
</dbReference>
<dbReference type="Gene3D" id="3.30.70.270">
    <property type="match status" value="1"/>
</dbReference>
<reference evidence="4" key="1">
    <citation type="submission" date="2023-03" db="EMBL/GenBank/DDBJ databases">
        <title>Andean soil-derived lignocellulolytic bacterial consortium as a source of novel taxa and putative plastic-active enzymes.</title>
        <authorList>
            <person name="Diaz-Garcia L."/>
            <person name="Chuvochina M."/>
            <person name="Feuerriegel G."/>
            <person name="Bunk B."/>
            <person name="Sproer C."/>
            <person name="Streit W.R."/>
            <person name="Rodriguez L.M."/>
            <person name="Overmann J."/>
            <person name="Jimenez D.J."/>
        </authorList>
    </citation>
    <scope>NUCLEOTIDE SEQUENCE</scope>
    <source>
        <strain evidence="4">MAG 4196</strain>
    </source>
</reference>
<evidence type="ECO:0000313" key="5">
    <source>
        <dbReference type="Proteomes" id="UP001217476"/>
    </source>
</evidence>
<dbReference type="Pfam" id="PF00563">
    <property type="entry name" value="EAL"/>
    <property type="match status" value="1"/>
</dbReference>
<dbReference type="AlphaFoldDB" id="A0AAJ6AYY9"/>
<dbReference type="InterPro" id="IPR035919">
    <property type="entry name" value="EAL_sf"/>
</dbReference>
<dbReference type="SUPFAM" id="SSF55073">
    <property type="entry name" value="Nucleotide cyclase"/>
    <property type="match status" value="1"/>
</dbReference>
<evidence type="ECO:0000259" key="2">
    <source>
        <dbReference type="PROSITE" id="PS50883"/>
    </source>
</evidence>
<organism evidence="4 5">
    <name type="scientific">Candidatus Devosia phytovorans</name>
    <dbReference type="NCBI Taxonomy" id="3121372"/>
    <lineage>
        <taxon>Bacteria</taxon>
        <taxon>Pseudomonadati</taxon>
        <taxon>Pseudomonadota</taxon>
        <taxon>Alphaproteobacteria</taxon>
        <taxon>Hyphomicrobiales</taxon>
        <taxon>Devosiaceae</taxon>
        <taxon>Devosia</taxon>
    </lineage>
</organism>
<proteinExistence type="predicted"/>
<dbReference type="CDD" id="cd01948">
    <property type="entry name" value="EAL"/>
    <property type="match status" value="1"/>
</dbReference>
<feature type="domain" description="EAL" evidence="2">
    <location>
        <begin position="436"/>
        <end position="685"/>
    </location>
</feature>
<dbReference type="EMBL" id="CP119312">
    <property type="protein sequence ID" value="WEK03487.1"/>
    <property type="molecule type" value="Genomic_DNA"/>
</dbReference>